<dbReference type="InterPro" id="IPR016639">
    <property type="entry name" value="GST_Omega/GSH"/>
</dbReference>
<dbReference type="Gene3D" id="3.40.30.10">
    <property type="entry name" value="Glutaredoxin"/>
    <property type="match status" value="1"/>
</dbReference>
<keyword evidence="3" id="KW-1185">Reference proteome</keyword>
<name>A0A931C494_9ACTN</name>
<dbReference type="Gene3D" id="1.20.1050.10">
    <property type="match status" value="1"/>
</dbReference>
<dbReference type="EMBL" id="JADQTO010000003">
    <property type="protein sequence ID" value="MBG0561107.1"/>
    <property type="molecule type" value="Genomic_DNA"/>
</dbReference>
<organism evidence="2 3">
    <name type="scientific">Actinoplanes aureus</name>
    <dbReference type="NCBI Taxonomy" id="2792083"/>
    <lineage>
        <taxon>Bacteria</taxon>
        <taxon>Bacillati</taxon>
        <taxon>Actinomycetota</taxon>
        <taxon>Actinomycetes</taxon>
        <taxon>Micromonosporales</taxon>
        <taxon>Micromonosporaceae</taxon>
        <taxon>Actinoplanes</taxon>
    </lineage>
</organism>
<comment type="caution">
    <text evidence="2">The sequence shown here is derived from an EMBL/GenBank/DDBJ whole genome shotgun (WGS) entry which is preliminary data.</text>
</comment>
<reference evidence="2" key="1">
    <citation type="submission" date="2020-11" db="EMBL/GenBank/DDBJ databases">
        <title>Isolation and identification of active actinomycetes.</title>
        <authorList>
            <person name="Sun X."/>
        </authorList>
    </citation>
    <scope>NUCLEOTIDE SEQUENCE</scope>
    <source>
        <strain evidence="2">NEAU-A11</strain>
    </source>
</reference>
<proteinExistence type="predicted"/>
<protein>
    <submittedName>
        <fullName evidence="2">Glutathione S-transferase C-terminal domain-containing protein</fullName>
    </submittedName>
</protein>
<evidence type="ECO:0000259" key="1">
    <source>
        <dbReference type="PROSITE" id="PS50405"/>
    </source>
</evidence>
<dbReference type="AlphaFoldDB" id="A0A931C494"/>
<dbReference type="Proteomes" id="UP000598146">
    <property type="component" value="Unassembled WGS sequence"/>
</dbReference>
<gene>
    <name evidence="2" type="ORF">I4J89_06490</name>
</gene>
<dbReference type="InterPro" id="IPR010987">
    <property type="entry name" value="Glutathione-S-Trfase_C-like"/>
</dbReference>
<dbReference type="RefSeq" id="WP_196412920.1">
    <property type="nucleotide sequence ID" value="NZ_JADQTO010000003.1"/>
</dbReference>
<evidence type="ECO:0000313" key="3">
    <source>
        <dbReference type="Proteomes" id="UP000598146"/>
    </source>
</evidence>
<dbReference type="PANTHER" id="PTHR32419">
    <property type="entry name" value="GLUTATHIONYL-HYDROQUINONE REDUCTASE"/>
    <property type="match status" value="1"/>
</dbReference>
<sequence>MAHLSTRTRLASPVDTATFGEYRTAPETRFNARITEDGPYTARPFRYHCYGGWFCPWTHRVAITRELAGLHDLVTMSYVDDQRDARGWAFRETHGPDPVNGFTLLREAYEATDEDFDGHVAVPMLWDRFSSRVVSTDAAGIGVDLATRFRHLADNPVDTYPEALRGEIERLDTWIGPAVNHGVTAARHDPAARAALLEAFELLDARLAHTDFLVGGVLTEADIRLWVTLVRYDAGPNADRAINPGLHVYPHLSRYARRLYGIPAFRDTTRFASFTTPGARPPAWK</sequence>
<dbReference type="PANTHER" id="PTHR32419:SF6">
    <property type="entry name" value="GLUTATHIONE S-TRANSFERASE OMEGA-LIKE 1-RELATED"/>
    <property type="match status" value="1"/>
</dbReference>
<dbReference type="PROSITE" id="PS50405">
    <property type="entry name" value="GST_CTER"/>
    <property type="match status" value="1"/>
</dbReference>
<accession>A0A931C494</accession>
<dbReference type="GO" id="GO:0005737">
    <property type="term" value="C:cytoplasm"/>
    <property type="evidence" value="ECO:0007669"/>
    <property type="project" value="TreeGrafter"/>
</dbReference>
<dbReference type="Pfam" id="PF13410">
    <property type="entry name" value="GST_C_2"/>
    <property type="match status" value="1"/>
</dbReference>
<feature type="domain" description="GST C-terminal" evidence="1">
    <location>
        <begin position="142"/>
        <end position="283"/>
    </location>
</feature>
<dbReference type="GO" id="GO:0004364">
    <property type="term" value="F:glutathione transferase activity"/>
    <property type="evidence" value="ECO:0007669"/>
    <property type="project" value="InterPro"/>
</dbReference>
<dbReference type="SUPFAM" id="SSF47616">
    <property type="entry name" value="GST C-terminal domain-like"/>
    <property type="match status" value="1"/>
</dbReference>
<dbReference type="InterPro" id="IPR036282">
    <property type="entry name" value="Glutathione-S-Trfase_C_sf"/>
</dbReference>
<evidence type="ECO:0000313" key="2">
    <source>
        <dbReference type="EMBL" id="MBG0561107.1"/>
    </source>
</evidence>